<gene>
    <name evidence="2" type="ORF">ACFPCY_16175</name>
</gene>
<dbReference type="Proteomes" id="UP001595872">
    <property type="component" value="Unassembled WGS sequence"/>
</dbReference>
<accession>A0ABV9U002</accession>
<feature type="transmembrane region" description="Helical" evidence="1">
    <location>
        <begin position="40"/>
        <end position="64"/>
    </location>
</feature>
<protein>
    <recommendedName>
        <fullName evidence="4">Major facilitator superfamily (MFS) profile domain-containing protein</fullName>
    </recommendedName>
</protein>
<reference evidence="3" key="1">
    <citation type="journal article" date="2019" name="Int. J. Syst. Evol. Microbiol.">
        <title>The Global Catalogue of Microorganisms (GCM) 10K type strain sequencing project: providing services to taxonomists for standard genome sequencing and annotation.</title>
        <authorList>
            <consortium name="The Broad Institute Genomics Platform"/>
            <consortium name="The Broad Institute Genome Sequencing Center for Infectious Disease"/>
            <person name="Wu L."/>
            <person name="Ma J."/>
        </authorList>
    </citation>
    <scope>NUCLEOTIDE SEQUENCE [LARGE SCALE GENOMIC DNA]</scope>
    <source>
        <strain evidence="3">KLKA75</strain>
    </source>
</reference>
<evidence type="ECO:0008006" key="4">
    <source>
        <dbReference type="Google" id="ProtNLM"/>
    </source>
</evidence>
<evidence type="ECO:0000256" key="1">
    <source>
        <dbReference type="SAM" id="Phobius"/>
    </source>
</evidence>
<name>A0ABV9U002_9ACTN</name>
<sequence length="69" mass="7258">MTERQIRAMWVSIAALASVIISMVGGFLEWRIGHSIPAAVLYGAGAFAASITVILGILGVLGAFEIRGR</sequence>
<keyword evidence="1" id="KW-1133">Transmembrane helix</keyword>
<keyword evidence="1" id="KW-0472">Membrane</keyword>
<feature type="transmembrane region" description="Helical" evidence="1">
    <location>
        <begin position="7"/>
        <end position="28"/>
    </location>
</feature>
<dbReference type="RefSeq" id="WP_378255887.1">
    <property type="nucleotide sequence ID" value="NZ_JBHSIT010000004.1"/>
</dbReference>
<organism evidence="2 3">
    <name type="scientific">Actinomadura gamaensis</name>
    <dbReference type="NCBI Taxonomy" id="1763541"/>
    <lineage>
        <taxon>Bacteria</taxon>
        <taxon>Bacillati</taxon>
        <taxon>Actinomycetota</taxon>
        <taxon>Actinomycetes</taxon>
        <taxon>Streptosporangiales</taxon>
        <taxon>Thermomonosporaceae</taxon>
        <taxon>Actinomadura</taxon>
    </lineage>
</organism>
<proteinExistence type="predicted"/>
<dbReference type="EMBL" id="JBHSIT010000004">
    <property type="protein sequence ID" value="MFC4908865.1"/>
    <property type="molecule type" value="Genomic_DNA"/>
</dbReference>
<evidence type="ECO:0000313" key="3">
    <source>
        <dbReference type="Proteomes" id="UP001595872"/>
    </source>
</evidence>
<keyword evidence="1" id="KW-0812">Transmembrane</keyword>
<comment type="caution">
    <text evidence="2">The sequence shown here is derived from an EMBL/GenBank/DDBJ whole genome shotgun (WGS) entry which is preliminary data.</text>
</comment>
<keyword evidence="3" id="KW-1185">Reference proteome</keyword>
<evidence type="ECO:0000313" key="2">
    <source>
        <dbReference type="EMBL" id="MFC4908865.1"/>
    </source>
</evidence>